<proteinExistence type="predicted"/>
<dbReference type="AlphaFoldDB" id="F7X302"/>
<sequence length="30" mass="3118">MTTRAVVTASGETVKELSVAYCMFPLIAAG</sequence>
<evidence type="ECO:0000313" key="1">
    <source>
        <dbReference type="EMBL" id="AEH79560.1"/>
    </source>
</evidence>
<name>F7X302_SINMM</name>
<gene>
    <name evidence="1" type="ordered locus">SM11_chr2303</name>
</gene>
<reference evidence="1 2" key="1">
    <citation type="journal article" date="2011" name="J. Biotechnol.">
        <title>The complete genome sequence of the dominant Sinorhizobium meliloti field isolate SM11 extends the S. meliloti pan-genome.</title>
        <authorList>
            <person name="Schneiker-Bekel S."/>
            <person name="Wibberg D."/>
            <person name="Bekel T."/>
            <person name="Blom J."/>
            <person name="Linke B."/>
            <person name="Neuweger H."/>
            <person name="Stiens M."/>
            <person name="Vorholter F.J."/>
            <person name="Weidner S."/>
            <person name="Goesmann A."/>
            <person name="Puhler A."/>
            <person name="Schluter A."/>
        </authorList>
    </citation>
    <scope>NUCLEOTIDE SEQUENCE [LARGE SCALE GENOMIC DNA]</scope>
    <source>
        <strain evidence="1 2">SM11</strain>
    </source>
</reference>
<accession>F7X302</accession>
<dbReference type="EMBL" id="CP001830">
    <property type="protein sequence ID" value="AEH79560.1"/>
    <property type="molecule type" value="Genomic_DNA"/>
</dbReference>
<organism evidence="1 2">
    <name type="scientific">Sinorhizobium meliloti (strain SM11)</name>
    <dbReference type="NCBI Taxonomy" id="707241"/>
    <lineage>
        <taxon>Bacteria</taxon>
        <taxon>Pseudomonadati</taxon>
        <taxon>Pseudomonadota</taxon>
        <taxon>Alphaproteobacteria</taxon>
        <taxon>Hyphomicrobiales</taxon>
        <taxon>Rhizobiaceae</taxon>
        <taxon>Sinorhizobium/Ensifer group</taxon>
        <taxon>Sinorhizobium</taxon>
    </lineage>
</organism>
<dbReference type="KEGG" id="smx:SM11_chr2303"/>
<evidence type="ECO:0000313" key="2">
    <source>
        <dbReference type="Proteomes" id="UP000009045"/>
    </source>
</evidence>
<protein>
    <submittedName>
        <fullName evidence="1">Uncharacterized protein</fullName>
    </submittedName>
</protein>
<dbReference type="HOGENOM" id="CLU_3405486_0_0_5"/>
<dbReference type="Proteomes" id="UP000009045">
    <property type="component" value="Chromosome"/>
</dbReference>